<feature type="transmembrane region" description="Helical" evidence="5">
    <location>
        <begin position="539"/>
        <end position="561"/>
    </location>
</feature>
<evidence type="ECO:0000313" key="7">
    <source>
        <dbReference type="Proteomes" id="UP001430848"/>
    </source>
</evidence>
<comment type="subcellular location">
    <subcellularLocation>
        <location evidence="1">Membrane</location>
        <topology evidence="1">Multi-pass membrane protein</topology>
    </subcellularLocation>
</comment>
<gene>
    <name evidence="6" type="ORF">SLS63_013034</name>
</gene>
<dbReference type="EMBL" id="JAKNSF020000160">
    <property type="protein sequence ID" value="KAK7710171.1"/>
    <property type="molecule type" value="Genomic_DNA"/>
</dbReference>
<dbReference type="PANTHER" id="PTHR11785:SF353">
    <property type="entry name" value="METHIONINE TRANSPORTER (EUROFUNG)"/>
    <property type="match status" value="1"/>
</dbReference>
<accession>A0ABR1NPN8</accession>
<feature type="transmembrane region" description="Helical" evidence="5">
    <location>
        <begin position="319"/>
        <end position="339"/>
    </location>
</feature>
<evidence type="ECO:0000313" key="6">
    <source>
        <dbReference type="EMBL" id="KAK7710171.1"/>
    </source>
</evidence>
<comment type="caution">
    <text evidence="6">The sequence shown here is derived from an EMBL/GenBank/DDBJ whole genome shotgun (WGS) entry which is preliminary data.</text>
</comment>
<proteinExistence type="predicted"/>
<feature type="transmembrane region" description="Helical" evidence="5">
    <location>
        <begin position="402"/>
        <end position="424"/>
    </location>
</feature>
<keyword evidence="7" id="KW-1185">Reference proteome</keyword>
<dbReference type="PANTHER" id="PTHR11785">
    <property type="entry name" value="AMINO ACID TRANSPORTER"/>
    <property type="match status" value="1"/>
</dbReference>
<dbReference type="Gene3D" id="1.20.1740.10">
    <property type="entry name" value="Amino acid/polyamine transporter I"/>
    <property type="match status" value="1"/>
</dbReference>
<evidence type="ECO:0000256" key="4">
    <source>
        <dbReference type="ARBA" id="ARBA00023136"/>
    </source>
</evidence>
<dbReference type="InterPro" id="IPR002293">
    <property type="entry name" value="AA/rel_permease1"/>
</dbReference>
<feature type="transmembrane region" description="Helical" evidence="5">
    <location>
        <begin position="106"/>
        <end position="126"/>
    </location>
</feature>
<organism evidence="6 7">
    <name type="scientific">Diaporthe eres</name>
    <name type="common">Phomopsis oblonga</name>
    <dbReference type="NCBI Taxonomy" id="83184"/>
    <lineage>
        <taxon>Eukaryota</taxon>
        <taxon>Fungi</taxon>
        <taxon>Dikarya</taxon>
        <taxon>Ascomycota</taxon>
        <taxon>Pezizomycotina</taxon>
        <taxon>Sordariomycetes</taxon>
        <taxon>Sordariomycetidae</taxon>
        <taxon>Diaporthales</taxon>
        <taxon>Diaporthaceae</taxon>
        <taxon>Diaporthe</taxon>
        <taxon>Diaporthe eres species complex</taxon>
    </lineage>
</organism>
<evidence type="ECO:0000256" key="3">
    <source>
        <dbReference type="ARBA" id="ARBA00022989"/>
    </source>
</evidence>
<feature type="transmembrane region" description="Helical" evidence="5">
    <location>
        <begin position="499"/>
        <end position="518"/>
    </location>
</feature>
<keyword evidence="4 5" id="KW-0472">Membrane</keyword>
<evidence type="ECO:0000256" key="5">
    <source>
        <dbReference type="SAM" id="Phobius"/>
    </source>
</evidence>
<keyword evidence="3 5" id="KW-1133">Transmembrane helix</keyword>
<reference evidence="6 7" key="1">
    <citation type="submission" date="2024-02" db="EMBL/GenBank/DDBJ databases">
        <title>De novo assembly and annotation of 12 fungi associated with fruit tree decline syndrome in Ontario, Canada.</title>
        <authorList>
            <person name="Sulman M."/>
            <person name="Ellouze W."/>
            <person name="Ilyukhin E."/>
        </authorList>
    </citation>
    <scope>NUCLEOTIDE SEQUENCE [LARGE SCALE GENOMIC DNA]</scope>
    <source>
        <strain evidence="6 7">M169</strain>
    </source>
</reference>
<keyword evidence="2 5" id="KW-0812">Transmembrane</keyword>
<feature type="transmembrane region" description="Helical" evidence="5">
    <location>
        <begin position="467"/>
        <end position="487"/>
    </location>
</feature>
<feature type="transmembrane region" description="Helical" evidence="5">
    <location>
        <begin position="159"/>
        <end position="178"/>
    </location>
</feature>
<dbReference type="Proteomes" id="UP001430848">
    <property type="component" value="Unassembled WGS sequence"/>
</dbReference>
<name>A0ABR1NPN8_DIAER</name>
<evidence type="ECO:0000256" key="2">
    <source>
        <dbReference type="ARBA" id="ARBA00022692"/>
    </source>
</evidence>
<feature type="transmembrane region" description="Helical" evidence="5">
    <location>
        <begin position="581"/>
        <end position="602"/>
    </location>
</feature>
<feature type="transmembrane region" description="Helical" evidence="5">
    <location>
        <begin position="190"/>
        <end position="208"/>
    </location>
</feature>
<feature type="transmembrane region" description="Helical" evidence="5">
    <location>
        <begin position="21"/>
        <end position="42"/>
    </location>
</feature>
<protein>
    <submittedName>
        <fullName evidence="6">Uncharacterized protein</fullName>
    </submittedName>
</protein>
<sequence length="756" mass="83611">MIGTGIFTTPASIFLLTGQKSLTLGLWGIGLFYSMVSMALYLDYATVFPFTGGELLYMEEMTAYSGMGRLNDETTDAKEKATNGVATFLSKIGQSLSPVRSTIRKLSGDGLLGFIVYAVIFVGVFNSSTNSMQFGKVILVAIQADQFSKDARHELNRDLVRFIAVAALSIICLVQFFSPRVGRRLNNLAAVVKVLFMLLLIIFGGLAASKAQKSPTDWTEKNCVFSNGTYSVFPGDTSCCLDSDVDSVLRDTTCFVGDVIDNVIRPDADNKFAKKGTGSDAWAKALLLVLFSFEGWENATFVAGEIPQRKENKNVLRQGFTTAVILVGILYLCAVAVFLEAFPYGENLQTAVTLNYASYVCRPMSPQQVSLLHSISFLPKYSSFSLVNNGLENPAKPNAASIRAWAIVIAISCLGSLNSIIYTFSRVKQAIGQANILPWSNIWKSSHTLSKGKREDDIKYKSPQGGLIAHWLMSVVFISASSSIDAMTESILLPGYFQIYAHAFILLIMAAVFPRLGGRAEALKRDKPDHLFRLWQPRGAGFVVAAVVLLAYIALNVAILVVVPRVSLTSDGKGQGLPGRYYATVVFSLVGLALAYYALVISDATTEYVERRPGGGGGNGEPVVVVEEVEGLWGSKGFSLLSLAHVRCRIRKDLVYDAEMERVRHFGRRWRAFYILRRDLRVSSRRRFEAVTVPFAFFLVLSERPELTIGPIRDTPQDQTPGEEASFNFLYWLFGGEWYFRRNDTPWKRFRNWLPG</sequence>
<dbReference type="InterPro" id="IPR050598">
    <property type="entry name" value="AminoAcid_Transporter"/>
</dbReference>
<dbReference type="Pfam" id="PF13520">
    <property type="entry name" value="AA_permease_2"/>
    <property type="match status" value="1"/>
</dbReference>
<evidence type="ECO:0000256" key="1">
    <source>
        <dbReference type="ARBA" id="ARBA00004141"/>
    </source>
</evidence>